<proteinExistence type="inferred from homology"/>
<keyword evidence="6 8" id="KW-0808">Transferase</keyword>
<dbReference type="InterPro" id="IPR002052">
    <property type="entry name" value="DNA_methylase_N6_adenine_CS"/>
</dbReference>
<keyword evidence="5 8" id="KW-0489">Methyltransferase</keyword>
<dbReference type="CDD" id="cd02440">
    <property type="entry name" value="AdoMet_MTases"/>
    <property type="match status" value="1"/>
</dbReference>
<evidence type="ECO:0000313" key="9">
    <source>
        <dbReference type="EMBL" id="MBC9131362.1"/>
    </source>
</evidence>
<evidence type="ECO:0000256" key="6">
    <source>
        <dbReference type="ARBA" id="ARBA00022679"/>
    </source>
</evidence>
<name>A0ABR7QYR1_9GAMM</name>
<comment type="caution">
    <text evidence="9">The sequence shown here is derived from an EMBL/GenBank/DDBJ whole genome shotgun (WGS) entry which is preliminary data.</text>
</comment>
<dbReference type="RefSeq" id="WP_187755806.1">
    <property type="nucleotide sequence ID" value="NZ_JABURY010000017.1"/>
</dbReference>
<dbReference type="InterPro" id="IPR029063">
    <property type="entry name" value="SAM-dependent_MTases_sf"/>
</dbReference>
<organism evidence="9 10">
    <name type="scientific">Frischella japonica</name>
    <dbReference type="NCBI Taxonomy" id="2741544"/>
    <lineage>
        <taxon>Bacteria</taxon>
        <taxon>Pseudomonadati</taxon>
        <taxon>Pseudomonadota</taxon>
        <taxon>Gammaproteobacteria</taxon>
        <taxon>Orbales</taxon>
        <taxon>Orbaceae</taxon>
        <taxon>Frischella</taxon>
    </lineage>
</organism>
<dbReference type="EMBL" id="JABURY010000017">
    <property type="protein sequence ID" value="MBC9131362.1"/>
    <property type="molecule type" value="Genomic_DNA"/>
</dbReference>
<evidence type="ECO:0000256" key="5">
    <source>
        <dbReference type="ARBA" id="ARBA00022603"/>
    </source>
</evidence>
<dbReference type="Proteomes" id="UP000651208">
    <property type="component" value="Unassembled WGS sequence"/>
</dbReference>
<evidence type="ECO:0000313" key="10">
    <source>
        <dbReference type="Proteomes" id="UP000651208"/>
    </source>
</evidence>
<accession>A0ABR7QYR1</accession>
<dbReference type="EC" id="2.1.1.171" evidence="3 8"/>
<dbReference type="GO" id="GO:0052913">
    <property type="term" value="F:16S rRNA (guanine(966)-N(2))-methyltransferase activity"/>
    <property type="evidence" value="ECO:0007669"/>
    <property type="project" value="UniProtKB-EC"/>
</dbReference>
<dbReference type="SUPFAM" id="SSF53335">
    <property type="entry name" value="S-adenosyl-L-methionine-dependent methyltransferases"/>
    <property type="match status" value="1"/>
</dbReference>
<keyword evidence="8" id="KW-0698">rRNA processing</keyword>
<dbReference type="InterPro" id="IPR004398">
    <property type="entry name" value="RNA_MeTrfase_RsmD"/>
</dbReference>
<comment type="similarity">
    <text evidence="2 8">Belongs to the methyltransferase superfamily. RsmD family.</text>
</comment>
<keyword evidence="10" id="KW-1185">Reference proteome</keyword>
<evidence type="ECO:0000256" key="7">
    <source>
        <dbReference type="ARBA" id="ARBA00048326"/>
    </source>
</evidence>
<dbReference type="Gene3D" id="3.40.50.150">
    <property type="entry name" value="Vaccinia Virus protein VP39"/>
    <property type="match status" value="1"/>
</dbReference>
<gene>
    <name evidence="9" type="primary">rsmD</name>
    <name evidence="9" type="ORF">FcAc13_08570</name>
</gene>
<sequence length="188" mass="21502">MNGFIRVIGGKWRGRKLPVLDSNGLRPTTDRVKETLFNWLMPVLQNARCLDCYSGSGSLGFETLSRGAQHTVLLEKNPTVTNQLKKNSQLLKTDNIEIHLTDTLNWLNRPAIQKFDLVFIDPPFHHNLAEATVALLENNGWLKAGAYIYIETELQNNKLFQHIPSNWHLHREKIAGQVYSRLFIRADA</sequence>
<dbReference type="PANTHER" id="PTHR43542:SF1">
    <property type="entry name" value="METHYLTRANSFERASE"/>
    <property type="match status" value="1"/>
</dbReference>
<dbReference type="PANTHER" id="PTHR43542">
    <property type="entry name" value="METHYLTRANSFERASE"/>
    <property type="match status" value="1"/>
</dbReference>
<evidence type="ECO:0000256" key="8">
    <source>
        <dbReference type="PIRNR" id="PIRNR004553"/>
    </source>
</evidence>
<evidence type="ECO:0000256" key="3">
    <source>
        <dbReference type="ARBA" id="ARBA00012141"/>
    </source>
</evidence>
<reference evidence="9 10" key="1">
    <citation type="submission" date="2020-06" db="EMBL/GenBank/DDBJ databases">
        <title>Frischella cerana isolated from Apis cerana gut homogenate.</title>
        <authorList>
            <person name="Wolter L.A."/>
            <person name="Suenami S."/>
            <person name="Miyazaki R."/>
        </authorList>
    </citation>
    <scope>NUCLEOTIDE SEQUENCE [LARGE SCALE GENOMIC DNA]</scope>
    <source>
        <strain evidence="9 10">Ac13</strain>
    </source>
</reference>
<evidence type="ECO:0000256" key="4">
    <source>
        <dbReference type="ARBA" id="ARBA00013682"/>
    </source>
</evidence>
<dbReference type="PROSITE" id="PS00092">
    <property type="entry name" value="N6_MTASE"/>
    <property type="match status" value="1"/>
</dbReference>
<dbReference type="PIRSF" id="PIRSF004553">
    <property type="entry name" value="CHP00095"/>
    <property type="match status" value="1"/>
</dbReference>
<comment type="function">
    <text evidence="1 8">Specifically methylates the guanine in position 966 of 16S rRNA in the assembled 30S particle.</text>
</comment>
<keyword evidence="8" id="KW-0949">S-adenosyl-L-methionine</keyword>
<evidence type="ECO:0000256" key="1">
    <source>
        <dbReference type="ARBA" id="ARBA00002649"/>
    </source>
</evidence>
<dbReference type="Pfam" id="PF03602">
    <property type="entry name" value="Cons_hypoth95"/>
    <property type="match status" value="1"/>
</dbReference>
<comment type="catalytic activity">
    <reaction evidence="7 8">
        <text>guanosine(966) in 16S rRNA + S-adenosyl-L-methionine = N(2)-methylguanosine(966) in 16S rRNA + S-adenosyl-L-homocysteine + H(+)</text>
        <dbReference type="Rhea" id="RHEA:23548"/>
        <dbReference type="Rhea" id="RHEA-COMP:10211"/>
        <dbReference type="Rhea" id="RHEA-COMP:10212"/>
        <dbReference type="ChEBI" id="CHEBI:15378"/>
        <dbReference type="ChEBI" id="CHEBI:57856"/>
        <dbReference type="ChEBI" id="CHEBI:59789"/>
        <dbReference type="ChEBI" id="CHEBI:74269"/>
        <dbReference type="ChEBI" id="CHEBI:74481"/>
        <dbReference type="EC" id="2.1.1.171"/>
    </reaction>
</comment>
<protein>
    <recommendedName>
        <fullName evidence="4 8">Ribosomal RNA small subunit methyltransferase D</fullName>
        <ecNumber evidence="3 8">2.1.1.171</ecNumber>
    </recommendedName>
</protein>
<dbReference type="NCBIfam" id="TIGR00095">
    <property type="entry name" value="16S rRNA (guanine(966)-N(2))-methyltransferase RsmD"/>
    <property type="match status" value="1"/>
</dbReference>
<evidence type="ECO:0000256" key="2">
    <source>
        <dbReference type="ARBA" id="ARBA00005269"/>
    </source>
</evidence>